<sequence>MAEVMFQRLANTHGVSNHYRITSAATSDEEAGNPPHPGALQTLQKHQLDASQHRSHPLTASEAAAADCIITMDHSNLAEVQRLLPPAERAKVHLCMDVVPGKAGNSIADPWYTHKFETTYQMLNEALPLWLERLEQKRQEASPHE</sequence>
<dbReference type="SMART" id="SM00226">
    <property type="entry name" value="LMWPc"/>
    <property type="match status" value="1"/>
</dbReference>
<proteinExistence type="predicted"/>
<dbReference type="EMBL" id="CP097118">
    <property type="protein sequence ID" value="USS88624.1"/>
    <property type="molecule type" value="Genomic_DNA"/>
</dbReference>
<dbReference type="Pfam" id="PF01451">
    <property type="entry name" value="LMWPc"/>
    <property type="match status" value="1"/>
</dbReference>
<dbReference type="SUPFAM" id="SSF52788">
    <property type="entry name" value="Phosphotyrosine protein phosphatases I"/>
    <property type="match status" value="1"/>
</dbReference>
<name>A0ABY5BY15_9LACO</name>
<evidence type="ECO:0000259" key="3">
    <source>
        <dbReference type="SMART" id="SM00226"/>
    </source>
</evidence>
<dbReference type="CDD" id="cd16343">
    <property type="entry name" value="LMWPTP"/>
    <property type="match status" value="1"/>
</dbReference>
<organism evidence="4 5">
    <name type="scientific">Fructilactobacillus hinvesii</name>
    <dbReference type="NCBI Taxonomy" id="2940300"/>
    <lineage>
        <taxon>Bacteria</taxon>
        <taxon>Bacillati</taxon>
        <taxon>Bacillota</taxon>
        <taxon>Bacilli</taxon>
        <taxon>Lactobacillales</taxon>
        <taxon>Lactobacillaceae</taxon>
        <taxon>Fructilactobacillus</taxon>
    </lineage>
</organism>
<evidence type="ECO:0000256" key="1">
    <source>
        <dbReference type="ARBA" id="ARBA00013064"/>
    </source>
</evidence>
<dbReference type="InterPro" id="IPR050438">
    <property type="entry name" value="LMW_PTPase"/>
</dbReference>
<reference evidence="4" key="1">
    <citation type="submission" date="2022-05" db="EMBL/GenBank/DDBJ databases">
        <authorList>
            <person name="Oliphant S.A."/>
            <person name="Watson-Haigh N.S."/>
            <person name="Sumby K.M."/>
            <person name="Gardner J.M."/>
            <person name="Jiranek V."/>
        </authorList>
    </citation>
    <scope>NUCLEOTIDE SEQUENCE</scope>
    <source>
        <strain evidence="4">KI11_C11</strain>
    </source>
</reference>
<evidence type="ECO:0000313" key="4">
    <source>
        <dbReference type="EMBL" id="USS88624.1"/>
    </source>
</evidence>
<dbReference type="EC" id="3.1.3.48" evidence="1"/>
<comment type="catalytic activity">
    <reaction evidence="2">
        <text>O-phospho-L-tyrosyl-[protein] + H2O = L-tyrosyl-[protein] + phosphate</text>
        <dbReference type="Rhea" id="RHEA:10684"/>
        <dbReference type="Rhea" id="RHEA-COMP:10136"/>
        <dbReference type="Rhea" id="RHEA-COMP:20101"/>
        <dbReference type="ChEBI" id="CHEBI:15377"/>
        <dbReference type="ChEBI" id="CHEBI:43474"/>
        <dbReference type="ChEBI" id="CHEBI:46858"/>
        <dbReference type="ChEBI" id="CHEBI:61978"/>
        <dbReference type="EC" id="3.1.3.48"/>
    </reaction>
</comment>
<dbReference type="InterPro" id="IPR023485">
    <property type="entry name" value="Ptyr_pPase"/>
</dbReference>
<protein>
    <recommendedName>
        <fullName evidence="1">protein-tyrosine-phosphatase</fullName>
        <ecNumber evidence="1">3.1.3.48</ecNumber>
    </recommendedName>
</protein>
<dbReference type="Gene3D" id="3.40.50.2300">
    <property type="match status" value="1"/>
</dbReference>
<dbReference type="Proteomes" id="UP001057025">
    <property type="component" value="Chromosome"/>
</dbReference>
<evidence type="ECO:0000313" key="5">
    <source>
        <dbReference type="Proteomes" id="UP001057025"/>
    </source>
</evidence>
<dbReference type="InterPro" id="IPR036196">
    <property type="entry name" value="Ptyr_pPase_sf"/>
</dbReference>
<dbReference type="PANTHER" id="PTHR11717:SF7">
    <property type="entry name" value="LOW MOLECULAR WEIGHT PHOSPHOTYROSINE PROTEIN PHOSPHATASE"/>
    <property type="match status" value="1"/>
</dbReference>
<gene>
    <name evidence="4" type="ORF">M3M39_07280</name>
</gene>
<feature type="domain" description="Phosphotyrosine protein phosphatase I" evidence="3">
    <location>
        <begin position="1"/>
        <end position="133"/>
    </location>
</feature>
<evidence type="ECO:0000256" key="2">
    <source>
        <dbReference type="ARBA" id="ARBA00051722"/>
    </source>
</evidence>
<accession>A0ABY5BY15</accession>
<keyword evidence="5" id="KW-1185">Reference proteome</keyword>
<dbReference type="PANTHER" id="PTHR11717">
    <property type="entry name" value="LOW MOLECULAR WEIGHT PROTEIN TYROSINE PHOSPHATASE"/>
    <property type="match status" value="1"/>
</dbReference>